<evidence type="ECO:0000256" key="1">
    <source>
        <dbReference type="SAM" id="MobiDB-lite"/>
    </source>
</evidence>
<feature type="region of interest" description="Disordered" evidence="1">
    <location>
        <begin position="22"/>
        <end position="60"/>
    </location>
</feature>
<dbReference type="Proteomes" id="UP000018745">
    <property type="component" value="Chromosome"/>
</dbReference>
<sequence>MSAVAGGCIILPFLLKSNNSIESKTQDNSQKATPAESETIATEKPHDLPNEETKKSATQGTCEVIARPNGLDGFLDKRGKKEEDYVSVKCKNNVLSSQHIDLPPVWIGLFPKTFLSLESTQKIGEKFKLNLETKNEDGDTRSVMKAVFSGSGLKSTISGELDLMDEFEVEQQRFSVEIKDGGREAELIYLFLASPP</sequence>
<protein>
    <recommendedName>
        <fullName evidence="4">Lipoprotein</fullName>
    </recommendedName>
</protein>
<evidence type="ECO:0000313" key="2">
    <source>
        <dbReference type="EMBL" id="AHC40551.1"/>
    </source>
</evidence>
<evidence type="ECO:0000313" key="3">
    <source>
        <dbReference type="Proteomes" id="UP000018745"/>
    </source>
</evidence>
<proteinExistence type="predicted"/>
<accession>A0ABN4BMM4</accession>
<dbReference type="EMBL" id="CP006935">
    <property type="protein sequence ID" value="AHC40551.1"/>
    <property type="molecule type" value="Genomic_DNA"/>
</dbReference>
<organism evidence="2 3">
    <name type="scientific">Mycoplasma ovis str. Michigan</name>
    <dbReference type="NCBI Taxonomy" id="1415773"/>
    <lineage>
        <taxon>Bacteria</taxon>
        <taxon>Bacillati</taxon>
        <taxon>Mycoplasmatota</taxon>
        <taxon>Mollicutes</taxon>
        <taxon>Mycoplasmataceae</taxon>
        <taxon>Mycoplasma</taxon>
    </lineage>
</organism>
<name>A0ABN4BMM4_9MOLU</name>
<feature type="compositionally biased region" description="Basic and acidic residues" evidence="1">
    <location>
        <begin position="41"/>
        <end position="55"/>
    </location>
</feature>
<gene>
    <name evidence="2" type="ORF">OVS_04100</name>
</gene>
<evidence type="ECO:0008006" key="4">
    <source>
        <dbReference type="Google" id="ProtNLM"/>
    </source>
</evidence>
<keyword evidence="3" id="KW-1185">Reference proteome</keyword>
<feature type="compositionally biased region" description="Polar residues" evidence="1">
    <location>
        <begin position="22"/>
        <end position="32"/>
    </location>
</feature>
<reference evidence="2 3" key="1">
    <citation type="journal article" date="2014" name="Genome Announc.">
        <title>Complete Genome Sequence of Mycoplasma ovis Strain Michigan, a Hemoplasma of Sheep with Two Distinct 16S rRNA Genes.</title>
        <authorList>
            <person name="Deshuillers P.L."/>
            <person name="Santos A.P."/>
            <person name="do Nascimento N.C."/>
            <person name="Hampel J.A."/>
            <person name="Bergin I.L."/>
            <person name="Dyson M.C."/>
            <person name="Messick J.B."/>
        </authorList>
    </citation>
    <scope>NUCLEOTIDE SEQUENCE [LARGE SCALE GENOMIC DNA]</scope>
    <source>
        <strain evidence="2 3">Michigan</strain>
    </source>
</reference>